<dbReference type="Pfam" id="PF07228">
    <property type="entry name" value="SpoIIE"/>
    <property type="match status" value="1"/>
</dbReference>
<proteinExistence type="predicted"/>
<dbReference type="InterPro" id="IPR001932">
    <property type="entry name" value="PPM-type_phosphatase-like_dom"/>
</dbReference>
<dbReference type="AlphaFoldDB" id="M7N0Y6"/>
<dbReference type="SMART" id="SM00331">
    <property type="entry name" value="PP2C_SIG"/>
    <property type="match status" value="1"/>
</dbReference>
<keyword evidence="4" id="KW-0812">Transmembrane</keyword>
<dbReference type="PANTHER" id="PTHR43156:SF9">
    <property type="entry name" value="HAMP DOMAIN-CONTAINING PROTEIN"/>
    <property type="match status" value="1"/>
</dbReference>
<evidence type="ECO:0000256" key="4">
    <source>
        <dbReference type="SAM" id="Phobius"/>
    </source>
</evidence>
<dbReference type="SUPFAM" id="SSF48452">
    <property type="entry name" value="TPR-like"/>
    <property type="match status" value="2"/>
</dbReference>
<evidence type="ECO:0000256" key="5">
    <source>
        <dbReference type="SAM" id="SignalP"/>
    </source>
</evidence>
<evidence type="ECO:0000313" key="8">
    <source>
        <dbReference type="Proteomes" id="UP000011910"/>
    </source>
</evidence>
<dbReference type="eggNOG" id="COG0457">
    <property type="taxonomic scope" value="Bacteria"/>
</dbReference>
<organism evidence="7 8">
    <name type="scientific">Cesiribacter andamanensis AMV16</name>
    <dbReference type="NCBI Taxonomy" id="1279009"/>
    <lineage>
        <taxon>Bacteria</taxon>
        <taxon>Pseudomonadati</taxon>
        <taxon>Bacteroidota</taxon>
        <taxon>Cytophagia</taxon>
        <taxon>Cytophagales</taxon>
        <taxon>Cesiribacteraceae</taxon>
        <taxon>Cesiribacter</taxon>
    </lineage>
</organism>
<keyword evidence="4" id="KW-1133">Transmembrane helix</keyword>
<dbReference type="EMBL" id="AODQ01000160">
    <property type="protein sequence ID" value="EMR00972.1"/>
    <property type="molecule type" value="Genomic_DNA"/>
</dbReference>
<dbReference type="PROSITE" id="PS50005">
    <property type="entry name" value="TPR"/>
    <property type="match status" value="1"/>
</dbReference>
<dbReference type="Gene3D" id="3.60.40.10">
    <property type="entry name" value="PPM-type phosphatase domain"/>
    <property type="match status" value="1"/>
</dbReference>
<dbReference type="InterPro" id="IPR019734">
    <property type="entry name" value="TPR_rpt"/>
</dbReference>
<keyword evidence="2" id="KW-0802">TPR repeat</keyword>
<evidence type="ECO:0000313" key="7">
    <source>
        <dbReference type="EMBL" id="EMR00972.1"/>
    </source>
</evidence>
<dbReference type="RefSeq" id="WP_009197277.1">
    <property type="nucleotide sequence ID" value="NZ_AODQ01000160.1"/>
</dbReference>
<dbReference type="Proteomes" id="UP000011910">
    <property type="component" value="Unassembled WGS sequence"/>
</dbReference>
<name>M7N0Y6_9BACT</name>
<dbReference type="EC" id="3.1.3.3" evidence="7"/>
<feature type="chain" id="PRO_5004081952" evidence="5">
    <location>
        <begin position="24"/>
        <end position="700"/>
    </location>
</feature>
<evidence type="ECO:0000256" key="3">
    <source>
        <dbReference type="SAM" id="Coils"/>
    </source>
</evidence>
<dbReference type="InterPro" id="IPR011990">
    <property type="entry name" value="TPR-like_helical_dom_sf"/>
</dbReference>
<reference evidence="7 8" key="1">
    <citation type="journal article" date="2013" name="Genome Announc.">
        <title>Draft Genome Sequence of Cesiribacter andamanensis Strain AMV16T, Isolated from a Soil Sample from a Mud Volcano in the Andaman Islands, India.</title>
        <authorList>
            <person name="Shivaji S."/>
            <person name="Ara S."/>
            <person name="Begum Z."/>
            <person name="Srinivas T.N."/>
            <person name="Singh A."/>
            <person name="Kumar Pinnaka A."/>
        </authorList>
    </citation>
    <scope>NUCLEOTIDE SEQUENCE [LARGE SCALE GENOMIC DNA]</scope>
    <source>
        <strain evidence="7 8">AMV16</strain>
    </source>
</reference>
<comment type="caution">
    <text evidence="7">The sequence shown here is derived from an EMBL/GenBank/DDBJ whole genome shotgun (WGS) entry which is preliminary data.</text>
</comment>
<keyword evidence="3" id="KW-0175">Coiled coil</keyword>
<dbReference type="eggNOG" id="COG2208">
    <property type="taxonomic scope" value="Bacteria"/>
</dbReference>
<feature type="repeat" description="TPR" evidence="2">
    <location>
        <begin position="125"/>
        <end position="158"/>
    </location>
</feature>
<feature type="domain" description="PPM-type phosphatase" evidence="6">
    <location>
        <begin position="476"/>
        <end position="700"/>
    </location>
</feature>
<dbReference type="GO" id="GO:0016791">
    <property type="term" value="F:phosphatase activity"/>
    <property type="evidence" value="ECO:0007669"/>
    <property type="project" value="TreeGrafter"/>
</dbReference>
<evidence type="ECO:0000256" key="2">
    <source>
        <dbReference type="PROSITE-ProRule" id="PRU00339"/>
    </source>
</evidence>
<keyword evidence="5" id="KW-0732">Signal</keyword>
<dbReference type="OrthoDB" id="1119265at2"/>
<protein>
    <submittedName>
        <fullName evidence="7">Phosphoserine phosphatase rsbP</fullName>
        <ecNumber evidence="7">3.1.3.3</ecNumber>
    </submittedName>
</protein>
<dbReference type="Gene3D" id="1.25.40.10">
    <property type="entry name" value="Tetratricopeptide repeat domain"/>
    <property type="match status" value="2"/>
</dbReference>
<dbReference type="STRING" id="1279009.ADICEAN_03900"/>
<keyword evidence="8" id="KW-1185">Reference proteome</keyword>
<dbReference type="SMART" id="SM00028">
    <property type="entry name" value="TPR"/>
    <property type="match status" value="5"/>
</dbReference>
<dbReference type="InterPro" id="IPR036457">
    <property type="entry name" value="PPM-type-like_dom_sf"/>
</dbReference>
<evidence type="ECO:0000256" key="1">
    <source>
        <dbReference type="ARBA" id="ARBA00022801"/>
    </source>
</evidence>
<sequence length="700" mass="81005">MQVLLASLLGILVFLSTAPSASGQDLERIQEAEEWLKKPQRDSVYIDKVNYLCNVYALSGKNDPLPLIHQALRLSDSLGYVRGRGMAHMNLAIYNDIRGEYHSALENYLISLKLLKKARDEDNLAHLLQNLGYFYSLQGNYKKAIEVTKEAADLIYKNWGEKRASYCWSNLGHYYAQTTDYDSALYFTLRAYEQLKVEKDTAGLADVFFNLANISWKADKNPKKALNYAMQALEFYIANPIEVETYIDCKSFIGEMHLRLGNYAMAEYYLKESLVQARQHRLRYLMKNIYRSQAELYATMGVWQKAYESHSRFFQLHDSIYNEQSTNRVEQLKAEYELESREAKIELLKQSKIIQDDELERQMIIRNSFMALFGLFLLVAGVLYKNNRSKQQANQLLTRQKHQIEEQNREIIKQNELLEEQKKELLSQASYLNQASSQISRQQEAIEQKTSHITSSLEYARRIQDAMLPQPAELKVALPDSFIWLKPKEIVSGDFYWFAQVRDKIFLAALDCTGQGVPGAFMSLIGDLYLNQIILQEEVQQADQILNRLNEHVHRSLNTESAYSQDGMEAALCVIDLQLRELQFAGARSSLYYSKGEAIEKVKGDRQYVGGTSSKAFSGFTVHRLSFLEATSFYLCTDGVRDQFGGKTDKKFGERRFMDLLKAHVHLPMEQQKEKIRQSLQDWMQQHEQTDDMMVMGWRL</sequence>
<keyword evidence="1 7" id="KW-0378">Hydrolase</keyword>
<feature type="transmembrane region" description="Helical" evidence="4">
    <location>
        <begin position="364"/>
        <end position="384"/>
    </location>
</feature>
<gene>
    <name evidence="7" type="primary">rsbP</name>
    <name evidence="7" type="ORF">ADICEAN_03900</name>
</gene>
<feature type="coiled-coil region" evidence="3">
    <location>
        <begin position="387"/>
        <end position="435"/>
    </location>
</feature>
<dbReference type="InterPro" id="IPR052016">
    <property type="entry name" value="Bact_Sigma-Reg"/>
</dbReference>
<accession>M7N0Y6</accession>
<evidence type="ECO:0000259" key="6">
    <source>
        <dbReference type="SMART" id="SM00331"/>
    </source>
</evidence>
<dbReference type="PANTHER" id="PTHR43156">
    <property type="entry name" value="STAGE II SPORULATION PROTEIN E-RELATED"/>
    <property type="match status" value="1"/>
</dbReference>
<keyword evidence="4" id="KW-0472">Membrane</keyword>
<feature type="signal peptide" evidence="5">
    <location>
        <begin position="1"/>
        <end position="23"/>
    </location>
</feature>